<dbReference type="STRING" id="658057.SAMN04488032_10144"/>
<dbReference type="Gene3D" id="3.40.1230.10">
    <property type="entry name" value="MTH938-like"/>
    <property type="match status" value="1"/>
</dbReference>
<dbReference type="PANTHER" id="PTHR21192">
    <property type="entry name" value="NUCLEAR PROTEIN E3-3"/>
    <property type="match status" value="1"/>
</dbReference>
<dbReference type="SUPFAM" id="SSF64076">
    <property type="entry name" value="MTH938-like"/>
    <property type="match status" value="1"/>
</dbReference>
<dbReference type="CDD" id="cd00248">
    <property type="entry name" value="Mth938-like"/>
    <property type="match status" value="1"/>
</dbReference>
<dbReference type="PANTHER" id="PTHR21192:SF2">
    <property type="entry name" value="NADH DEHYDROGENASE [UBIQUINONE] 1 ALPHA SUBCOMPLEX ASSEMBLY FACTOR 3"/>
    <property type="match status" value="1"/>
</dbReference>
<name>A0A1Y5RLJ6_9RHOB</name>
<dbReference type="EMBL" id="FWFW01000001">
    <property type="protein sequence ID" value="SLN20141.1"/>
    <property type="molecule type" value="Genomic_DNA"/>
</dbReference>
<evidence type="ECO:0008006" key="3">
    <source>
        <dbReference type="Google" id="ProtNLM"/>
    </source>
</evidence>
<protein>
    <recommendedName>
        <fullName evidence="3">Mth938-like domain-containing protein</fullName>
    </recommendedName>
</protein>
<evidence type="ECO:0000313" key="2">
    <source>
        <dbReference type="Proteomes" id="UP000193307"/>
    </source>
</evidence>
<proteinExistence type="predicted"/>
<dbReference type="AlphaFoldDB" id="A0A1Y5RLJ6"/>
<evidence type="ECO:0000313" key="1">
    <source>
        <dbReference type="EMBL" id="SLN20141.1"/>
    </source>
</evidence>
<reference evidence="1 2" key="1">
    <citation type="submission" date="2017-03" db="EMBL/GenBank/DDBJ databases">
        <authorList>
            <person name="Afonso C.L."/>
            <person name="Miller P.J."/>
            <person name="Scott M.A."/>
            <person name="Spackman E."/>
            <person name="Goraichik I."/>
            <person name="Dimitrov K.M."/>
            <person name="Suarez D.L."/>
            <person name="Swayne D.E."/>
        </authorList>
    </citation>
    <scope>NUCLEOTIDE SEQUENCE [LARGE SCALE GENOMIC DNA]</scope>
    <source>
        <strain evidence="1 2">CECT 7971</strain>
    </source>
</reference>
<dbReference type="InterPro" id="IPR007523">
    <property type="entry name" value="NDUFAF3/AAMDC"/>
</dbReference>
<organism evidence="1 2">
    <name type="scientific">Pacificibacter marinus</name>
    <dbReference type="NCBI Taxonomy" id="658057"/>
    <lineage>
        <taxon>Bacteria</taxon>
        <taxon>Pseudomonadati</taxon>
        <taxon>Pseudomonadota</taxon>
        <taxon>Alphaproteobacteria</taxon>
        <taxon>Rhodobacterales</taxon>
        <taxon>Roseobacteraceae</taxon>
        <taxon>Pacificibacter</taxon>
    </lineage>
</organism>
<gene>
    <name evidence="1" type="ORF">PAM7971_00606</name>
</gene>
<dbReference type="RefSeq" id="WP_085847485.1">
    <property type="nucleotide sequence ID" value="NZ_FNZV01000001.1"/>
</dbReference>
<keyword evidence="2" id="KW-1185">Reference proteome</keyword>
<dbReference type="InterPro" id="IPR036748">
    <property type="entry name" value="MTH938-like_sf"/>
</dbReference>
<accession>A0A1Y5RLJ6</accession>
<dbReference type="OrthoDB" id="7351393at2"/>
<dbReference type="Pfam" id="PF04430">
    <property type="entry name" value="DUF498"/>
    <property type="match status" value="1"/>
</dbReference>
<sequence>MHINEMAFDGAVPIDSYGPGFFRVQGQLHNGAMILMESEARAWGGYDDVAPLLALETRVDFIVFGTGTGLAYLPPALRSALDAVGIGAEVMATPTACRSYNILASEGRRVAVALLPV</sequence>
<dbReference type="Proteomes" id="UP000193307">
    <property type="component" value="Unassembled WGS sequence"/>
</dbReference>